<gene>
    <name evidence="2" type="ORF">AVEN_126880_1</name>
</gene>
<protein>
    <submittedName>
        <fullName evidence="2">Uncharacterized protein</fullName>
    </submittedName>
</protein>
<keyword evidence="3" id="KW-1185">Reference proteome</keyword>
<evidence type="ECO:0000256" key="1">
    <source>
        <dbReference type="SAM" id="MobiDB-lite"/>
    </source>
</evidence>
<organism evidence="2 3">
    <name type="scientific">Araneus ventricosus</name>
    <name type="common">Orbweaver spider</name>
    <name type="synonym">Epeira ventricosa</name>
    <dbReference type="NCBI Taxonomy" id="182803"/>
    <lineage>
        <taxon>Eukaryota</taxon>
        <taxon>Metazoa</taxon>
        <taxon>Ecdysozoa</taxon>
        <taxon>Arthropoda</taxon>
        <taxon>Chelicerata</taxon>
        <taxon>Arachnida</taxon>
        <taxon>Araneae</taxon>
        <taxon>Araneomorphae</taxon>
        <taxon>Entelegynae</taxon>
        <taxon>Araneoidea</taxon>
        <taxon>Araneidae</taxon>
        <taxon>Araneus</taxon>
    </lineage>
</organism>
<evidence type="ECO:0000313" key="3">
    <source>
        <dbReference type="Proteomes" id="UP000499080"/>
    </source>
</evidence>
<dbReference type="AlphaFoldDB" id="A0A4Y2C0Q4"/>
<name>A0A4Y2C0Q4_ARAVE</name>
<dbReference type="EMBL" id="BGPR01000135">
    <property type="protein sequence ID" value="GBL97982.1"/>
    <property type="molecule type" value="Genomic_DNA"/>
</dbReference>
<sequence>MSSKNKTNPSELLTDSPEESSFLDSNSEPPVTTSVAGTSVLRSPNYDDVNCIDQDLDQDLKAEYFNKYFNPFTYESTIESIREPCGELFVSFHNLCQFYPSLPLDESANIIKAKSENDKYGQEADQLKEMPNISSCSTAYEESCWADFSPSICSSSGDNVPKRERSDIKMAGVLEEIDNLNRKKLKMECAGNGEDSRYFEQSKFETPENCNLSDHPLNSENKSLHKQLDPEQNTILSGAILSQNTMTRNDV</sequence>
<proteinExistence type="predicted"/>
<reference evidence="2 3" key="1">
    <citation type="journal article" date="2019" name="Sci. Rep.">
        <title>Orb-weaving spider Araneus ventricosus genome elucidates the spidroin gene catalogue.</title>
        <authorList>
            <person name="Kono N."/>
            <person name="Nakamura H."/>
            <person name="Ohtoshi R."/>
            <person name="Moran D.A.P."/>
            <person name="Shinohara A."/>
            <person name="Yoshida Y."/>
            <person name="Fujiwara M."/>
            <person name="Mori M."/>
            <person name="Tomita M."/>
            <person name="Arakawa K."/>
        </authorList>
    </citation>
    <scope>NUCLEOTIDE SEQUENCE [LARGE SCALE GENOMIC DNA]</scope>
</reference>
<comment type="caution">
    <text evidence="2">The sequence shown here is derived from an EMBL/GenBank/DDBJ whole genome shotgun (WGS) entry which is preliminary data.</text>
</comment>
<feature type="compositionally biased region" description="Polar residues" evidence="1">
    <location>
        <begin position="1"/>
        <end position="13"/>
    </location>
</feature>
<feature type="region of interest" description="Disordered" evidence="1">
    <location>
        <begin position="1"/>
        <end position="39"/>
    </location>
</feature>
<feature type="compositionally biased region" description="Polar residues" evidence="1">
    <location>
        <begin position="22"/>
        <end position="39"/>
    </location>
</feature>
<accession>A0A4Y2C0Q4</accession>
<dbReference type="Proteomes" id="UP000499080">
    <property type="component" value="Unassembled WGS sequence"/>
</dbReference>
<evidence type="ECO:0000313" key="2">
    <source>
        <dbReference type="EMBL" id="GBL97982.1"/>
    </source>
</evidence>